<feature type="non-terminal residue" evidence="2">
    <location>
        <position position="1"/>
    </location>
</feature>
<keyword evidence="1" id="KW-0812">Transmembrane</keyword>
<keyword evidence="3" id="KW-1185">Reference proteome</keyword>
<feature type="transmembrane region" description="Helical" evidence="1">
    <location>
        <begin position="73"/>
        <end position="96"/>
    </location>
</feature>
<dbReference type="Proteomes" id="UP000752696">
    <property type="component" value="Unassembled WGS sequence"/>
</dbReference>
<dbReference type="EMBL" id="CAJDYZ010011578">
    <property type="protein sequence ID" value="CAD1479677.1"/>
    <property type="molecule type" value="Genomic_DNA"/>
</dbReference>
<feature type="non-terminal residue" evidence="2">
    <location>
        <position position="143"/>
    </location>
</feature>
<evidence type="ECO:0000313" key="2">
    <source>
        <dbReference type="EMBL" id="CAD1479677.1"/>
    </source>
</evidence>
<comment type="caution">
    <text evidence="2">The sequence shown here is derived from an EMBL/GenBank/DDBJ whole genome shotgun (WGS) entry which is preliminary data.</text>
</comment>
<keyword evidence="1" id="KW-1133">Transmembrane helix</keyword>
<accession>A0A6V7HG46</accession>
<proteinExistence type="predicted"/>
<dbReference type="AlphaFoldDB" id="A0A6V7HG46"/>
<keyword evidence="1" id="KW-0472">Membrane</keyword>
<evidence type="ECO:0000256" key="1">
    <source>
        <dbReference type="SAM" id="Phobius"/>
    </source>
</evidence>
<protein>
    <submittedName>
        <fullName evidence="2">Uncharacterized protein</fullName>
    </submittedName>
</protein>
<gene>
    <name evidence="2" type="ORF">MHI_LOCUS874736</name>
</gene>
<organism evidence="2 3">
    <name type="scientific">Heterotrigona itama</name>
    <dbReference type="NCBI Taxonomy" id="395501"/>
    <lineage>
        <taxon>Eukaryota</taxon>
        <taxon>Metazoa</taxon>
        <taxon>Ecdysozoa</taxon>
        <taxon>Arthropoda</taxon>
        <taxon>Hexapoda</taxon>
        <taxon>Insecta</taxon>
        <taxon>Pterygota</taxon>
        <taxon>Neoptera</taxon>
        <taxon>Endopterygota</taxon>
        <taxon>Hymenoptera</taxon>
        <taxon>Apocrita</taxon>
        <taxon>Aculeata</taxon>
        <taxon>Apoidea</taxon>
        <taxon>Anthophila</taxon>
        <taxon>Apidae</taxon>
        <taxon>Heterotrigona</taxon>
    </lineage>
</organism>
<sequence length="143" mass="17406">FSIPLLYLSFNILILFNTINFCLCILHLYELIVINFENFCEKLRIAYFEYSGSSSIKTEYIDRYGEFRFNSSFHLIFCTLVFSIPLLHLLFNILIFNQSIWYNNVKYYMHMPNKYKINHCNLIYCSYRNYINRNIINNKIRII</sequence>
<reference evidence="2" key="1">
    <citation type="submission" date="2020-07" db="EMBL/GenBank/DDBJ databases">
        <authorList>
            <person name="Nazaruddin N."/>
        </authorList>
    </citation>
    <scope>NUCLEOTIDE SEQUENCE</scope>
</reference>
<evidence type="ECO:0000313" key="3">
    <source>
        <dbReference type="Proteomes" id="UP000752696"/>
    </source>
</evidence>
<feature type="transmembrane region" description="Helical" evidence="1">
    <location>
        <begin position="7"/>
        <end position="29"/>
    </location>
</feature>
<name>A0A6V7HG46_9HYME</name>